<feature type="domain" description="IRG-type G" evidence="5">
    <location>
        <begin position="35"/>
        <end position="113"/>
    </location>
</feature>
<dbReference type="InterPro" id="IPR051515">
    <property type="entry name" value="IRG"/>
</dbReference>
<evidence type="ECO:0000259" key="5">
    <source>
        <dbReference type="PROSITE" id="PS51716"/>
    </source>
</evidence>
<evidence type="ECO:0000256" key="2">
    <source>
        <dbReference type="ARBA" id="ARBA00022741"/>
    </source>
</evidence>
<keyword evidence="3" id="KW-0378">Hydrolase</keyword>
<comment type="similarity">
    <text evidence="1">Belongs to the TRAFAC class dynamin-like GTPase superfamily. IRG family.</text>
</comment>
<feature type="non-terminal residue" evidence="6">
    <location>
        <position position="113"/>
    </location>
</feature>
<gene>
    <name evidence="6" type="ORF">MAR_023050</name>
</gene>
<name>A0ABY7DLZ0_MYAAR</name>
<organism evidence="6 7">
    <name type="scientific">Mya arenaria</name>
    <name type="common">Soft-shell clam</name>
    <dbReference type="NCBI Taxonomy" id="6604"/>
    <lineage>
        <taxon>Eukaryota</taxon>
        <taxon>Metazoa</taxon>
        <taxon>Spiralia</taxon>
        <taxon>Lophotrochozoa</taxon>
        <taxon>Mollusca</taxon>
        <taxon>Bivalvia</taxon>
        <taxon>Autobranchia</taxon>
        <taxon>Heteroconchia</taxon>
        <taxon>Euheterodonta</taxon>
        <taxon>Imparidentia</taxon>
        <taxon>Neoheterodontei</taxon>
        <taxon>Myida</taxon>
        <taxon>Myoidea</taxon>
        <taxon>Myidae</taxon>
        <taxon>Mya</taxon>
    </lineage>
</organism>
<dbReference type="InterPro" id="IPR030385">
    <property type="entry name" value="G_IRG_dom"/>
</dbReference>
<dbReference type="PANTHER" id="PTHR32341">
    <property type="entry name" value="INTERFERON-INDUCIBLE GTPASE"/>
    <property type="match status" value="1"/>
</dbReference>
<evidence type="ECO:0000256" key="4">
    <source>
        <dbReference type="ARBA" id="ARBA00023134"/>
    </source>
</evidence>
<dbReference type="PROSITE" id="PS51716">
    <property type="entry name" value="G_IRG"/>
    <property type="match status" value="1"/>
</dbReference>
<dbReference type="Gene3D" id="3.40.50.300">
    <property type="entry name" value="P-loop containing nucleotide triphosphate hydrolases"/>
    <property type="match status" value="1"/>
</dbReference>
<dbReference type="PANTHER" id="PTHR32341:SF10">
    <property type="entry name" value="INTERFERON-INDUCIBLE GTPASE 5"/>
    <property type="match status" value="1"/>
</dbReference>
<evidence type="ECO:0000256" key="1">
    <source>
        <dbReference type="ARBA" id="ARBA00005429"/>
    </source>
</evidence>
<dbReference type="SUPFAM" id="SSF52540">
    <property type="entry name" value="P-loop containing nucleoside triphosphate hydrolases"/>
    <property type="match status" value="1"/>
</dbReference>
<dbReference type="InterPro" id="IPR007743">
    <property type="entry name" value="Immunity-related_GTPase-like"/>
</dbReference>
<protein>
    <submittedName>
        <fullName evidence="6">IIGP1-like protein</fullName>
    </submittedName>
</protein>
<evidence type="ECO:0000313" key="7">
    <source>
        <dbReference type="Proteomes" id="UP001164746"/>
    </source>
</evidence>
<evidence type="ECO:0000313" key="6">
    <source>
        <dbReference type="EMBL" id="WAQ98677.1"/>
    </source>
</evidence>
<reference evidence="6" key="1">
    <citation type="submission" date="2022-11" db="EMBL/GenBank/DDBJ databases">
        <title>Centuries of genome instability and evolution in soft-shell clam transmissible cancer (bioRxiv).</title>
        <authorList>
            <person name="Hart S.F.M."/>
            <person name="Yonemitsu M.A."/>
            <person name="Giersch R.M."/>
            <person name="Beal B.F."/>
            <person name="Arriagada G."/>
            <person name="Davis B.W."/>
            <person name="Ostrander E.A."/>
            <person name="Goff S.P."/>
            <person name="Metzger M.J."/>
        </authorList>
    </citation>
    <scope>NUCLEOTIDE SEQUENCE</scope>
    <source>
        <strain evidence="6">MELC-2E11</strain>
        <tissue evidence="6">Siphon/mantle</tissue>
    </source>
</reference>
<evidence type="ECO:0000256" key="3">
    <source>
        <dbReference type="ARBA" id="ARBA00022801"/>
    </source>
</evidence>
<keyword evidence="2" id="KW-0547">Nucleotide-binding</keyword>
<dbReference type="InterPro" id="IPR027417">
    <property type="entry name" value="P-loop_NTPase"/>
</dbReference>
<sequence length="113" mass="12509">MPDEMQKEYEETLSTGGISALEKKISSELNLWQNIAIRFAIIGESGSGKSSFINAMLELSGDDPTAAKVGCNEWTIGCKEFQHPEKKTLLFYDLPGFGTPNFPKESYLELEAV</sequence>
<proteinExistence type="inferred from homology"/>
<dbReference type="Pfam" id="PF05049">
    <property type="entry name" value="IIGP"/>
    <property type="match status" value="1"/>
</dbReference>
<keyword evidence="7" id="KW-1185">Reference proteome</keyword>
<dbReference type="Proteomes" id="UP001164746">
    <property type="component" value="Chromosome 3"/>
</dbReference>
<keyword evidence="4" id="KW-0342">GTP-binding</keyword>
<accession>A0ABY7DLZ0</accession>
<dbReference type="EMBL" id="CP111014">
    <property type="protein sequence ID" value="WAQ98677.1"/>
    <property type="molecule type" value="Genomic_DNA"/>
</dbReference>